<evidence type="ECO:0000313" key="2">
    <source>
        <dbReference type="Proteomes" id="UP001204144"/>
    </source>
</evidence>
<organism evidence="1 2">
    <name type="scientific">Lacihabitans soyangensis</name>
    <dbReference type="NCBI Taxonomy" id="869394"/>
    <lineage>
        <taxon>Bacteria</taxon>
        <taxon>Pseudomonadati</taxon>
        <taxon>Bacteroidota</taxon>
        <taxon>Cytophagia</taxon>
        <taxon>Cytophagales</taxon>
        <taxon>Leadbetterellaceae</taxon>
        <taxon>Lacihabitans</taxon>
    </lineage>
</organism>
<reference evidence="1 2" key="1">
    <citation type="submission" date="2018-11" db="EMBL/GenBank/DDBJ databases">
        <title>Novel bacteria species description.</title>
        <authorList>
            <person name="Han J.-H."/>
        </authorList>
    </citation>
    <scope>NUCLEOTIDE SEQUENCE [LARGE SCALE GENOMIC DNA]</scope>
    <source>
        <strain evidence="1 2">KCTC23259</strain>
    </source>
</reference>
<dbReference type="Proteomes" id="UP001204144">
    <property type="component" value="Unassembled WGS sequence"/>
</dbReference>
<gene>
    <name evidence="1" type="ORF">EGI31_01025</name>
</gene>
<dbReference type="AlphaFoldDB" id="A0AAE3GYR4"/>
<sequence length="82" mass="9142">MEGIIQNIIDCEGQVFQKIKGKPFKYSIKGQSIQILGDKLHSISFTNIISAWNEGHVNGPSSNSINIVRPSYVWALLNVIKN</sequence>
<comment type="caution">
    <text evidence="1">The sequence shown here is derived from an EMBL/GenBank/DDBJ whole genome shotgun (WGS) entry which is preliminary data.</text>
</comment>
<evidence type="ECO:0000313" key="1">
    <source>
        <dbReference type="EMBL" id="MCP9761517.1"/>
    </source>
</evidence>
<name>A0AAE3GYR4_9BACT</name>
<proteinExistence type="predicted"/>
<dbReference type="RefSeq" id="WP_255035253.1">
    <property type="nucleotide sequence ID" value="NZ_RJUF01000001.1"/>
</dbReference>
<accession>A0AAE3GYR4</accession>
<dbReference type="EMBL" id="RJUF01000001">
    <property type="protein sequence ID" value="MCP9761517.1"/>
    <property type="molecule type" value="Genomic_DNA"/>
</dbReference>
<protein>
    <submittedName>
        <fullName evidence="1">Uncharacterized protein</fullName>
    </submittedName>
</protein>
<keyword evidence="2" id="KW-1185">Reference proteome</keyword>